<evidence type="ECO:0000313" key="2">
    <source>
        <dbReference type="Proteomes" id="UP001497522"/>
    </source>
</evidence>
<keyword evidence="2" id="KW-1185">Reference proteome</keyword>
<organism evidence="1 2">
    <name type="scientific">Sphagnum jensenii</name>
    <dbReference type="NCBI Taxonomy" id="128206"/>
    <lineage>
        <taxon>Eukaryota</taxon>
        <taxon>Viridiplantae</taxon>
        <taxon>Streptophyta</taxon>
        <taxon>Embryophyta</taxon>
        <taxon>Bryophyta</taxon>
        <taxon>Sphagnophytina</taxon>
        <taxon>Sphagnopsida</taxon>
        <taxon>Sphagnales</taxon>
        <taxon>Sphagnaceae</taxon>
        <taxon>Sphagnum</taxon>
    </lineage>
</organism>
<accession>A0ABP1A7Q1</accession>
<sequence length="94" mass="10684">MNTMVEAIKVLQTLMVSERETNMQLSLELKEAQKEKGLGPSMEATKAMKTQMLDAFMGKYTKAKKVKLNERFTPHNQILKDGQEFLSLHQSNAP</sequence>
<dbReference type="EMBL" id="OZ023702">
    <property type="protein sequence ID" value="CAK9858530.1"/>
    <property type="molecule type" value="Genomic_DNA"/>
</dbReference>
<proteinExistence type="predicted"/>
<gene>
    <name evidence="1" type="ORF">CSSPJE1EN2_LOCUS1525</name>
</gene>
<name>A0ABP1A7Q1_9BRYO</name>
<dbReference type="Proteomes" id="UP001497522">
    <property type="component" value="Chromosome 1"/>
</dbReference>
<protein>
    <submittedName>
        <fullName evidence="1">Uncharacterized protein</fullName>
    </submittedName>
</protein>
<reference evidence="1 2" key="1">
    <citation type="submission" date="2024-03" db="EMBL/GenBank/DDBJ databases">
        <authorList>
            <consortium name="ELIXIR-Norway"/>
            <consortium name="Elixir Norway"/>
        </authorList>
    </citation>
    <scope>NUCLEOTIDE SEQUENCE [LARGE SCALE GENOMIC DNA]</scope>
</reference>
<evidence type="ECO:0000313" key="1">
    <source>
        <dbReference type="EMBL" id="CAK9858530.1"/>
    </source>
</evidence>